<dbReference type="EMBL" id="CATQJL010000305">
    <property type="protein sequence ID" value="CAJ0602504.1"/>
    <property type="molecule type" value="Genomic_DNA"/>
</dbReference>
<keyword evidence="4" id="KW-1185">Reference proteome</keyword>
<feature type="compositionally biased region" description="Basic and acidic residues" evidence="1">
    <location>
        <begin position="25"/>
        <end position="41"/>
    </location>
</feature>
<organism evidence="3 4">
    <name type="scientific">Cylicocyclus nassatus</name>
    <name type="common">Nematode worm</name>
    <dbReference type="NCBI Taxonomy" id="53992"/>
    <lineage>
        <taxon>Eukaryota</taxon>
        <taxon>Metazoa</taxon>
        <taxon>Ecdysozoa</taxon>
        <taxon>Nematoda</taxon>
        <taxon>Chromadorea</taxon>
        <taxon>Rhabditida</taxon>
        <taxon>Rhabditina</taxon>
        <taxon>Rhabditomorpha</taxon>
        <taxon>Strongyloidea</taxon>
        <taxon>Strongylidae</taxon>
        <taxon>Cylicocyclus</taxon>
    </lineage>
</organism>
<accession>A0AA36H2I4</accession>
<comment type="caution">
    <text evidence="3">The sequence shown here is derived from an EMBL/GenBank/DDBJ whole genome shotgun (WGS) entry which is preliminary data.</text>
</comment>
<evidence type="ECO:0000256" key="2">
    <source>
        <dbReference type="SAM" id="SignalP"/>
    </source>
</evidence>
<dbReference type="AlphaFoldDB" id="A0AA36H2I4"/>
<feature type="signal peptide" evidence="2">
    <location>
        <begin position="1"/>
        <end position="21"/>
    </location>
</feature>
<sequence length="237" mass="27525">MRSITLLVLSTYAVIVASTQATRLHKSDHNGLERDNSRGTDEETTELQGHQHEPESKELHREAEHYVTKEQSDSQKNKSGHNLIESNAKSFLKHHKRTLSSKHFSVAKRSLDESDPWSIKYDGQRWNVLPRIVNEPSYRESGRVRASGRIRGGGRWGSNVEEPPSLWKDSRINPSIRREEVDEDPRIYIPREEVDEAPRIYSRNREHVPWAYSPPYKKAKVYRSPARSRRQPVNLVD</sequence>
<feature type="region of interest" description="Disordered" evidence="1">
    <location>
        <begin position="23"/>
        <end position="81"/>
    </location>
</feature>
<proteinExistence type="predicted"/>
<protein>
    <submittedName>
        <fullName evidence="3">Uncharacterized protein</fullName>
    </submittedName>
</protein>
<evidence type="ECO:0000313" key="4">
    <source>
        <dbReference type="Proteomes" id="UP001176961"/>
    </source>
</evidence>
<feature type="compositionally biased region" description="Basic and acidic residues" evidence="1">
    <location>
        <begin position="49"/>
        <end position="76"/>
    </location>
</feature>
<reference evidence="3" key="1">
    <citation type="submission" date="2023-07" db="EMBL/GenBank/DDBJ databases">
        <authorList>
            <consortium name="CYATHOMIX"/>
        </authorList>
    </citation>
    <scope>NUCLEOTIDE SEQUENCE</scope>
    <source>
        <strain evidence="3">N/A</strain>
    </source>
</reference>
<evidence type="ECO:0000313" key="3">
    <source>
        <dbReference type="EMBL" id="CAJ0602504.1"/>
    </source>
</evidence>
<feature type="chain" id="PRO_5041405016" evidence="2">
    <location>
        <begin position="22"/>
        <end position="237"/>
    </location>
</feature>
<evidence type="ECO:0000256" key="1">
    <source>
        <dbReference type="SAM" id="MobiDB-lite"/>
    </source>
</evidence>
<gene>
    <name evidence="3" type="ORF">CYNAS_LOCUS14487</name>
</gene>
<keyword evidence="2" id="KW-0732">Signal</keyword>
<dbReference type="Proteomes" id="UP001176961">
    <property type="component" value="Unassembled WGS sequence"/>
</dbReference>
<name>A0AA36H2I4_CYLNA</name>